<dbReference type="GO" id="GO:0016705">
    <property type="term" value="F:oxidoreductase activity, acting on paired donors, with incorporation or reduction of molecular oxygen"/>
    <property type="evidence" value="ECO:0007669"/>
    <property type="project" value="InterPro"/>
</dbReference>
<keyword evidence="7 14" id="KW-0479">Metal-binding</keyword>
<dbReference type="InterPro" id="IPR050196">
    <property type="entry name" value="Cytochrome_P450_Monoox"/>
</dbReference>
<evidence type="ECO:0000256" key="8">
    <source>
        <dbReference type="ARBA" id="ARBA00022824"/>
    </source>
</evidence>
<keyword evidence="13" id="KW-0472">Membrane</keyword>
<dbReference type="CDD" id="cd20628">
    <property type="entry name" value="CYP4"/>
    <property type="match status" value="2"/>
</dbReference>
<organism evidence="15 16">
    <name type="scientific">Strongyloides stercoralis</name>
    <name type="common">Threadworm</name>
    <dbReference type="NCBI Taxonomy" id="6248"/>
    <lineage>
        <taxon>Eukaryota</taxon>
        <taxon>Metazoa</taxon>
        <taxon>Ecdysozoa</taxon>
        <taxon>Nematoda</taxon>
        <taxon>Chromadorea</taxon>
        <taxon>Rhabditida</taxon>
        <taxon>Tylenchina</taxon>
        <taxon>Panagrolaimomorpha</taxon>
        <taxon>Strongyloidoidea</taxon>
        <taxon>Strongyloididae</taxon>
        <taxon>Strongyloides</taxon>
    </lineage>
</organism>
<protein>
    <recommendedName>
        <fullName evidence="17">Cytochrome P450</fullName>
    </recommendedName>
</protein>
<dbReference type="PRINTS" id="PR00463">
    <property type="entry name" value="EP450I"/>
</dbReference>
<keyword evidence="12" id="KW-0503">Monooxygenase</keyword>
<dbReference type="Gene3D" id="1.10.630.10">
    <property type="entry name" value="Cytochrome P450"/>
    <property type="match status" value="2"/>
</dbReference>
<feature type="binding site" description="axial binding residue" evidence="14">
    <location>
        <position position="446"/>
    </location>
    <ligand>
        <name>heme</name>
        <dbReference type="ChEBI" id="CHEBI:30413"/>
    </ligand>
    <ligandPart>
        <name>Fe</name>
        <dbReference type="ChEBI" id="CHEBI:18248"/>
    </ligandPart>
</feature>
<keyword evidence="15" id="KW-1185">Reference proteome</keyword>
<evidence type="ECO:0000256" key="4">
    <source>
        <dbReference type="ARBA" id="ARBA00004406"/>
    </source>
</evidence>
<dbReference type="GO" id="GO:0005506">
    <property type="term" value="F:iron ion binding"/>
    <property type="evidence" value="ECO:0007669"/>
    <property type="project" value="InterPro"/>
</dbReference>
<dbReference type="PANTHER" id="PTHR24291">
    <property type="entry name" value="CYTOCHROME P450 FAMILY 4"/>
    <property type="match status" value="1"/>
</dbReference>
<evidence type="ECO:0000256" key="11">
    <source>
        <dbReference type="ARBA" id="ARBA00023004"/>
    </source>
</evidence>
<sequence>MSLLSTIFLSLILIFILKNIKNIIKWYKERERKFLLGEKIPGPKRIPIIGNANLFQGNIEDIVKRVEDEARIGLKNGDPLRRFWMGNDLVVHGLTSDARKVIFDSSVEIKKGFIYKFLAKWLGYGLITSDGDKWRERRKILTPTFHFNMLKKYFDSFNNESKVMIKHFEKYCDKNIETEVYQYAKRAALDIICDTAMGVKINAQDNTDNEYIKAVEKINALASVFFKNILYRFEPFYYLFGNGFERDQLLKILTNFTSNVIKEKTKEFEKNNGIMKDKTFLSHLLELKSENSLSDEDIREEVETFMFAGHDTTSSLNAFLWWSLACHPKIQDRVYEEIYDIFGDEERDVTPEDINKLKYTEMVIKETLRRFPTVPFIIRRLINEVEVCGYTVPKETNFCFPLIVANFNETIFPDPYKFDPDRFSPENIAKRNAYDFTPFSAGPRNCIGQKFALNEVKVVLCWMLRKYKLISKRPFDEVKGIAEVTYCPKEGPYIIFESRKSYLVRRIELGKKIPGPKGLPILGNILQLSGNIDNFVNFFQKQYDIGLENNDDMRSCWIGDKLLILPINIEVSQKIFESQTELCKGDTYDFLSDWLGYGLLISDGDKWRNKRKILTPTFNYNMLKKYFTVYNNESKILMNKFKPFAEGNEEVNVFEYAKRAVLDIICDTAMGVKINAQDNHDHEYIQAIRKFHKLNLKFVRMPFYKIKLIYYIFGDGFERDRVLKILHSFANDVIKQKSIEFNEKNQTDSGNTFLSMLLELKKENNWSYNDIFEEVNTFLFTGHDTSSSLLSFAWWELGLNLDIQEKLYNEIFDIFGEEDRDVVADDLGKLPYLDIFLRETLRRHAILPYFIRTLQEELEVCGKLLPKETNILFAPQHSNFNYKIFPDPYKFNPDRFLPENILKISQYDFTPFSAGPRNCIGQKFGMNQVKVMLIWTLRKYKLISKRPSDYVKHVPEIVQSPSNGIPLYLQFR</sequence>
<comment type="similarity">
    <text evidence="5">Belongs to the cytochrome P450 family.</text>
</comment>
<comment type="cofactor">
    <cofactor evidence="1 14">
        <name>heme</name>
        <dbReference type="ChEBI" id="CHEBI:30413"/>
    </cofactor>
</comment>
<reference evidence="16" key="1">
    <citation type="submission" date="2024-02" db="UniProtKB">
        <authorList>
            <consortium name="WormBaseParasite"/>
        </authorList>
    </citation>
    <scope>IDENTIFICATION</scope>
</reference>
<keyword evidence="9" id="KW-0492">Microsome</keyword>
<proteinExistence type="inferred from homology"/>
<dbReference type="Proteomes" id="UP000035681">
    <property type="component" value="Unplaced"/>
</dbReference>
<evidence type="ECO:0000256" key="9">
    <source>
        <dbReference type="ARBA" id="ARBA00022848"/>
    </source>
</evidence>
<evidence type="ECO:0000256" key="13">
    <source>
        <dbReference type="ARBA" id="ARBA00023136"/>
    </source>
</evidence>
<accession>A0AAF5D995</accession>
<dbReference type="InterPro" id="IPR001128">
    <property type="entry name" value="Cyt_P450"/>
</dbReference>
<evidence type="ECO:0000256" key="12">
    <source>
        <dbReference type="ARBA" id="ARBA00023033"/>
    </source>
</evidence>
<dbReference type="PANTHER" id="PTHR24291:SF130">
    <property type="entry name" value="CYTOCHROME P450 FAMILY"/>
    <property type="match status" value="1"/>
</dbReference>
<dbReference type="InterPro" id="IPR017972">
    <property type="entry name" value="Cyt_P450_CS"/>
</dbReference>
<evidence type="ECO:0000256" key="5">
    <source>
        <dbReference type="ARBA" id="ARBA00010617"/>
    </source>
</evidence>
<dbReference type="PRINTS" id="PR00385">
    <property type="entry name" value="P450"/>
</dbReference>
<dbReference type="InterPro" id="IPR036396">
    <property type="entry name" value="Cyt_P450_sf"/>
</dbReference>
<dbReference type="WBParaSite" id="TCONS_00007745.p1">
    <property type="protein sequence ID" value="TCONS_00007745.p1"/>
    <property type="gene ID" value="XLOC_005778"/>
</dbReference>
<keyword evidence="11 14" id="KW-0408">Iron</keyword>
<comment type="function">
    <text evidence="2">May be involved in the metabolism of insect hormones and in the breakdown of synthetic insecticides.</text>
</comment>
<dbReference type="GO" id="GO:0020037">
    <property type="term" value="F:heme binding"/>
    <property type="evidence" value="ECO:0007669"/>
    <property type="project" value="InterPro"/>
</dbReference>
<evidence type="ECO:0000256" key="14">
    <source>
        <dbReference type="PIRSR" id="PIRSR602401-1"/>
    </source>
</evidence>
<evidence type="ECO:0000313" key="16">
    <source>
        <dbReference type="WBParaSite" id="TCONS_00007745.p1"/>
    </source>
</evidence>
<dbReference type="InterPro" id="IPR002401">
    <property type="entry name" value="Cyt_P450_E_grp-I"/>
</dbReference>
<name>A0AAF5D995_STRER</name>
<comment type="subcellular location">
    <subcellularLocation>
        <location evidence="4">Endoplasmic reticulum membrane</location>
        <topology evidence="4">Peripheral membrane protein</topology>
    </subcellularLocation>
    <subcellularLocation>
        <location evidence="3">Microsome membrane</location>
        <topology evidence="3">Peripheral membrane protein</topology>
    </subcellularLocation>
</comment>
<evidence type="ECO:0000256" key="6">
    <source>
        <dbReference type="ARBA" id="ARBA00022617"/>
    </source>
</evidence>
<dbReference type="GO" id="GO:0004497">
    <property type="term" value="F:monooxygenase activity"/>
    <property type="evidence" value="ECO:0007669"/>
    <property type="project" value="UniProtKB-KW"/>
</dbReference>
<dbReference type="SUPFAM" id="SSF48264">
    <property type="entry name" value="Cytochrome P450"/>
    <property type="match status" value="2"/>
</dbReference>
<keyword evidence="6 14" id="KW-0349">Heme</keyword>
<evidence type="ECO:0008006" key="17">
    <source>
        <dbReference type="Google" id="ProtNLM"/>
    </source>
</evidence>
<dbReference type="PROSITE" id="PS00086">
    <property type="entry name" value="CYTOCHROME_P450"/>
    <property type="match status" value="2"/>
</dbReference>
<evidence type="ECO:0000313" key="15">
    <source>
        <dbReference type="Proteomes" id="UP000035681"/>
    </source>
</evidence>
<evidence type="ECO:0000256" key="2">
    <source>
        <dbReference type="ARBA" id="ARBA00003690"/>
    </source>
</evidence>
<dbReference type="GO" id="GO:0005789">
    <property type="term" value="C:endoplasmic reticulum membrane"/>
    <property type="evidence" value="ECO:0007669"/>
    <property type="project" value="UniProtKB-SubCell"/>
</dbReference>
<evidence type="ECO:0000256" key="1">
    <source>
        <dbReference type="ARBA" id="ARBA00001971"/>
    </source>
</evidence>
<dbReference type="Pfam" id="PF00067">
    <property type="entry name" value="p450"/>
    <property type="match status" value="2"/>
</dbReference>
<keyword evidence="8" id="KW-0256">Endoplasmic reticulum</keyword>
<evidence type="ECO:0000256" key="3">
    <source>
        <dbReference type="ARBA" id="ARBA00004174"/>
    </source>
</evidence>
<evidence type="ECO:0000256" key="10">
    <source>
        <dbReference type="ARBA" id="ARBA00023002"/>
    </source>
</evidence>
<dbReference type="AlphaFoldDB" id="A0AAF5D995"/>
<evidence type="ECO:0000256" key="7">
    <source>
        <dbReference type="ARBA" id="ARBA00022723"/>
    </source>
</evidence>
<keyword evidence="10" id="KW-0560">Oxidoreductase</keyword>
<dbReference type="FunFam" id="1.10.630.10:FF:000035">
    <property type="entry name" value="CYtochrome P450 family"/>
    <property type="match status" value="2"/>
</dbReference>